<proteinExistence type="predicted"/>
<keyword evidence="1" id="KW-0472">Membrane</keyword>
<protein>
    <recommendedName>
        <fullName evidence="3">PelD GGDEF domain-containing protein</fullName>
    </recommendedName>
</protein>
<accession>A0A7C5X007</accession>
<organism evidence="2">
    <name type="scientific">Thermocrinis ruber</name>
    <dbReference type="NCBI Taxonomy" id="75906"/>
    <lineage>
        <taxon>Bacteria</taxon>
        <taxon>Pseudomonadati</taxon>
        <taxon>Aquificota</taxon>
        <taxon>Aquificia</taxon>
        <taxon>Aquificales</taxon>
        <taxon>Aquificaceae</taxon>
        <taxon>Thermocrinis</taxon>
    </lineage>
</organism>
<keyword evidence="1" id="KW-1133">Transmembrane helix</keyword>
<evidence type="ECO:0000313" key="2">
    <source>
        <dbReference type="EMBL" id="HHO74710.1"/>
    </source>
</evidence>
<feature type="transmembrane region" description="Helical" evidence="1">
    <location>
        <begin position="54"/>
        <end position="79"/>
    </location>
</feature>
<dbReference type="AlphaFoldDB" id="A0A7C5X007"/>
<evidence type="ECO:0000256" key="1">
    <source>
        <dbReference type="SAM" id="Phobius"/>
    </source>
</evidence>
<dbReference type="Gene3D" id="3.30.70.2880">
    <property type="match status" value="1"/>
</dbReference>
<keyword evidence="1" id="KW-0812">Transmembrane</keyword>
<dbReference type="InterPro" id="IPR038367">
    <property type="entry name" value="PelD_GGDEF_sf"/>
</dbReference>
<reference evidence="2" key="1">
    <citation type="journal article" date="2020" name="mSystems">
        <title>Genome- and Community-Level Interaction Insights into Carbon Utilization and Element Cycling Functions of Hydrothermarchaeota in Hydrothermal Sediment.</title>
        <authorList>
            <person name="Zhou Z."/>
            <person name="Liu Y."/>
            <person name="Xu W."/>
            <person name="Pan J."/>
            <person name="Luo Z.H."/>
            <person name="Li M."/>
        </authorList>
    </citation>
    <scope>NUCLEOTIDE SEQUENCE [LARGE SCALE GENOMIC DNA]</scope>
    <source>
        <strain evidence="2">SpSt-114</strain>
    </source>
</reference>
<sequence>MRAFRLGERITIEKVIFVEIFLLTTLLLALGWYFNREDPLFIKSKYDLINLLVVALSLYYGYSGAIVLIFLLSVGYFFFYQPFPLNDLLENLLFALLSSEFRYIWDKKIKLALADKTYAEQMTELYRRQLFSLKFEYDLLERQFVLSPYSVRNILERFKVPSSKAFMELISDFFGVISAELYKYEDGKLISLEKLGGGVKVDKEDPLIQEALELNTSFYIPPKNILRKVMNEELNFIALVVAESYAGKFLLAIKDMDFLNINEEVLSYITILLEYYGDSIAFEASGFSCTKFCDREFELQAYRMQSLKERFGIDSFVVVFEYPPERREEVIKLKSMVKGLDRVCINENKAFVLLPITPMEGVKRFIERISKNMDFVKVKEIKPIEEFCNVR</sequence>
<evidence type="ECO:0008006" key="3">
    <source>
        <dbReference type="Google" id="ProtNLM"/>
    </source>
</evidence>
<gene>
    <name evidence="2" type="ORF">ENN04_08815</name>
</gene>
<comment type="caution">
    <text evidence="2">The sequence shown here is derived from an EMBL/GenBank/DDBJ whole genome shotgun (WGS) entry which is preliminary data.</text>
</comment>
<name>A0A7C5X007_9AQUI</name>
<dbReference type="InterPro" id="IPR029016">
    <property type="entry name" value="GAF-like_dom_sf"/>
</dbReference>
<dbReference type="EMBL" id="DSAC01000110">
    <property type="protein sequence ID" value="HHO74710.1"/>
    <property type="molecule type" value="Genomic_DNA"/>
</dbReference>
<feature type="transmembrane region" description="Helical" evidence="1">
    <location>
        <begin position="12"/>
        <end position="34"/>
    </location>
</feature>
<dbReference type="Gene3D" id="3.30.450.40">
    <property type="match status" value="1"/>
</dbReference>